<gene>
    <name evidence="2" type="ORF">KQX54_006345</name>
</gene>
<sequence>MSKKLEGINVDEINEISAKLEQIDKIGDIGMKVDGMVAKVDEFTDDESSEEEPPNNPKAQIPVVISPPQVPVVDNPPRNLVINLSQVPVVDNSPQNLVVNLPNNNDPEIELNLEEMALNANQNISLNDALVCVPRFEGNPGDLIDFATCCRDAKGMLPEAAEYSR</sequence>
<evidence type="ECO:0000256" key="1">
    <source>
        <dbReference type="SAM" id="MobiDB-lite"/>
    </source>
</evidence>
<dbReference type="AlphaFoldDB" id="A0AAV7IYY0"/>
<feature type="region of interest" description="Disordered" evidence="1">
    <location>
        <begin position="43"/>
        <end position="62"/>
    </location>
</feature>
<comment type="caution">
    <text evidence="2">The sequence shown here is derived from an EMBL/GenBank/DDBJ whole genome shotgun (WGS) entry which is preliminary data.</text>
</comment>
<organism evidence="2 3">
    <name type="scientific">Cotesia glomerata</name>
    <name type="common">Lepidopteran parasitic wasp</name>
    <name type="synonym">Apanteles glomeratus</name>
    <dbReference type="NCBI Taxonomy" id="32391"/>
    <lineage>
        <taxon>Eukaryota</taxon>
        <taxon>Metazoa</taxon>
        <taxon>Ecdysozoa</taxon>
        <taxon>Arthropoda</taxon>
        <taxon>Hexapoda</taxon>
        <taxon>Insecta</taxon>
        <taxon>Pterygota</taxon>
        <taxon>Neoptera</taxon>
        <taxon>Endopterygota</taxon>
        <taxon>Hymenoptera</taxon>
        <taxon>Apocrita</taxon>
        <taxon>Ichneumonoidea</taxon>
        <taxon>Braconidae</taxon>
        <taxon>Microgastrinae</taxon>
        <taxon>Cotesia</taxon>
    </lineage>
</organism>
<evidence type="ECO:0000313" key="2">
    <source>
        <dbReference type="EMBL" id="KAH0563778.1"/>
    </source>
</evidence>
<reference evidence="2 3" key="1">
    <citation type="journal article" date="2021" name="J. Hered.">
        <title>A chromosome-level genome assembly of the parasitoid wasp, Cotesia glomerata (Hymenoptera: Braconidae).</title>
        <authorList>
            <person name="Pinto B.J."/>
            <person name="Weis J.J."/>
            <person name="Gamble T."/>
            <person name="Ode P.J."/>
            <person name="Paul R."/>
            <person name="Zaspel J.M."/>
        </authorList>
    </citation>
    <scope>NUCLEOTIDE SEQUENCE [LARGE SCALE GENOMIC DNA]</scope>
    <source>
        <strain evidence="2">CgM1</strain>
    </source>
</reference>
<dbReference type="EMBL" id="JAHXZJ010000002">
    <property type="protein sequence ID" value="KAH0563778.1"/>
    <property type="molecule type" value="Genomic_DNA"/>
</dbReference>
<evidence type="ECO:0000313" key="3">
    <source>
        <dbReference type="Proteomes" id="UP000826195"/>
    </source>
</evidence>
<keyword evidence="3" id="KW-1185">Reference proteome</keyword>
<feature type="compositionally biased region" description="Acidic residues" evidence="1">
    <location>
        <begin position="43"/>
        <end position="53"/>
    </location>
</feature>
<protein>
    <submittedName>
        <fullName evidence="2">Uncharacterized protein</fullName>
    </submittedName>
</protein>
<dbReference type="Proteomes" id="UP000826195">
    <property type="component" value="Unassembled WGS sequence"/>
</dbReference>
<accession>A0AAV7IYY0</accession>
<proteinExistence type="predicted"/>
<name>A0AAV7IYY0_COTGL</name>